<dbReference type="GO" id="GO:0032040">
    <property type="term" value="C:small-subunit processome"/>
    <property type="evidence" value="ECO:0007669"/>
    <property type="project" value="TreeGrafter"/>
</dbReference>
<proteinExistence type="predicted"/>
<dbReference type="PROSITE" id="PS00678">
    <property type="entry name" value="WD_REPEATS_1"/>
    <property type="match status" value="1"/>
</dbReference>
<dbReference type="GO" id="GO:0000462">
    <property type="term" value="P:maturation of SSU-rRNA from tricistronic rRNA transcript (SSU-rRNA, 5.8S rRNA, LSU-rRNA)"/>
    <property type="evidence" value="ECO:0007669"/>
    <property type="project" value="TreeGrafter"/>
</dbReference>
<dbReference type="PANTHER" id="PTHR14085:SF3">
    <property type="entry name" value="WD REPEAT-CONTAINING PROTEIN 46"/>
    <property type="match status" value="1"/>
</dbReference>
<dbReference type="SMART" id="SM01033">
    <property type="entry name" value="BING4CT"/>
    <property type="match status" value="1"/>
</dbReference>
<dbReference type="InterPro" id="IPR012952">
    <property type="entry name" value="BING4_C_dom"/>
</dbReference>
<dbReference type="EMBL" id="WVUK01000055">
    <property type="protein sequence ID" value="KAF7493682.1"/>
    <property type="molecule type" value="Genomic_DNA"/>
</dbReference>
<dbReference type="Pfam" id="PF00400">
    <property type="entry name" value="WD40"/>
    <property type="match status" value="1"/>
</dbReference>
<evidence type="ECO:0000313" key="8">
    <source>
        <dbReference type="EMBL" id="KAF7493682.1"/>
    </source>
</evidence>
<protein>
    <submittedName>
        <fullName evidence="8">WD repeat-containing protein 46</fullName>
    </submittedName>
</protein>
<keyword evidence="3 6" id="KW-0853">WD repeat</keyword>
<evidence type="ECO:0000256" key="6">
    <source>
        <dbReference type="PROSITE-ProRule" id="PRU00221"/>
    </source>
</evidence>
<name>A0A834RBG6_SARSC</name>
<evidence type="ECO:0000259" key="7">
    <source>
        <dbReference type="SMART" id="SM01033"/>
    </source>
</evidence>
<dbReference type="FunFam" id="2.130.10.10:FF:000378">
    <property type="entry name" value="U3 small nucleolar RNA-associated protein 7"/>
    <property type="match status" value="1"/>
</dbReference>
<evidence type="ECO:0000256" key="4">
    <source>
        <dbReference type="ARBA" id="ARBA00022737"/>
    </source>
</evidence>
<dbReference type="AlphaFoldDB" id="A0A834RBG6"/>
<feature type="domain" description="BING4 C-terminal" evidence="7">
    <location>
        <begin position="304"/>
        <end position="385"/>
    </location>
</feature>
<comment type="subcellular location">
    <subcellularLocation>
        <location evidence="1">Nucleus</location>
        <location evidence="1">Nucleolus</location>
    </subcellularLocation>
</comment>
<dbReference type="PROSITE" id="PS50294">
    <property type="entry name" value="WD_REPEATS_REGION"/>
    <property type="match status" value="1"/>
</dbReference>
<dbReference type="GO" id="GO:0030686">
    <property type="term" value="C:90S preribosome"/>
    <property type="evidence" value="ECO:0007669"/>
    <property type="project" value="TreeGrafter"/>
</dbReference>
<evidence type="ECO:0000256" key="2">
    <source>
        <dbReference type="ARBA" id="ARBA00022552"/>
    </source>
</evidence>
<gene>
    <name evidence="8" type="primary">SSS_142g</name>
    <name evidence="8" type="ORF">SSS_142</name>
</gene>
<accession>A0A834RBG6</accession>
<sequence length="435" mass="50179">MSVNKIQKISFYKKEREYLHQETSGFLQPGPNESTYQISQDEIVKSLDITSATKYFDLHLPHLGPYKIDYFRSGRNLLLGGRQGHVAVFDWITKELGCEFNVRESVHAVQWLHMPTMFAVAQADWTYVYDQNGTEIHCLKKLYRVYELDFLPYHFLLVSASDNGFLSWLDISTGELVANFRMNLPRLTCLKHNSFNAITVTGHPNGVVQMWSPNHREPIVKLLCHASTIRDIVIDKEGCEMITTSTDQSIRVWDVRNFKMKQEARLPSIPSKIALSQKNLLAIASANVVNVYKNYDSINGLSTPYMRHRLSSRSSIISSIKFCPYEDVLGIGHQNGFTSVLIPGSGEPNFDAREANPYMTKTQRREMEVKALLDKIDHRLIDLDPNFLPQRDDYRNRPIRSRFEVILKKLIVNLLIIDTKNLKMSTIFWKIMMIL</sequence>
<keyword evidence="5" id="KW-0539">Nucleus</keyword>
<dbReference type="InterPro" id="IPR036322">
    <property type="entry name" value="WD40_repeat_dom_sf"/>
</dbReference>
<evidence type="ECO:0000256" key="5">
    <source>
        <dbReference type="ARBA" id="ARBA00023242"/>
    </source>
</evidence>
<dbReference type="PROSITE" id="PS50082">
    <property type="entry name" value="WD_REPEATS_2"/>
    <property type="match status" value="1"/>
</dbReference>
<dbReference type="SUPFAM" id="SSF50978">
    <property type="entry name" value="WD40 repeat-like"/>
    <property type="match status" value="1"/>
</dbReference>
<dbReference type="SMART" id="SM00320">
    <property type="entry name" value="WD40"/>
    <property type="match status" value="5"/>
</dbReference>
<reference evidence="9" key="3">
    <citation type="submission" date="2022-06" db="UniProtKB">
        <authorList>
            <consortium name="EnsemblMetazoa"/>
        </authorList>
    </citation>
    <scope>IDENTIFICATION</scope>
</reference>
<dbReference type="InterPro" id="IPR015943">
    <property type="entry name" value="WD40/YVTN_repeat-like_dom_sf"/>
</dbReference>
<reference evidence="10" key="1">
    <citation type="journal article" date="2020" name="PLoS Negl. Trop. Dis.">
        <title>High-quality nuclear genome for Sarcoptes scabiei-A critical resource for a neglected parasite.</title>
        <authorList>
            <person name="Korhonen P.K."/>
            <person name="Gasser R.B."/>
            <person name="Ma G."/>
            <person name="Wang T."/>
            <person name="Stroehlein A.J."/>
            <person name="Young N.D."/>
            <person name="Ang C.S."/>
            <person name="Fernando D.D."/>
            <person name="Lu H.C."/>
            <person name="Taylor S."/>
            <person name="Reynolds S.L."/>
            <person name="Mofiz E."/>
            <person name="Najaraj S.H."/>
            <person name="Gowda H."/>
            <person name="Madugundu A."/>
            <person name="Renuse S."/>
            <person name="Holt D."/>
            <person name="Pandey A."/>
            <person name="Papenfuss A.T."/>
            <person name="Fischer K."/>
        </authorList>
    </citation>
    <scope>NUCLEOTIDE SEQUENCE [LARGE SCALE GENOMIC DNA]</scope>
</reference>
<evidence type="ECO:0000256" key="1">
    <source>
        <dbReference type="ARBA" id="ARBA00004604"/>
    </source>
</evidence>
<keyword evidence="4" id="KW-0677">Repeat</keyword>
<dbReference type="PANTHER" id="PTHR14085">
    <property type="entry name" value="WD-REPEAT PROTEIN BING4"/>
    <property type="match status" value="1"/>
</dbReference>
<dbReference type="InterPro" id="IPR040315">
    <property type="entry name" value="WDR46/Utp7"/>
</dbReference>
<dbReference type="Gene3D" id="2.130.10.10">
    <property type="entry name" value="YVTN repeat-like/Quinoprotein amine dehydrogenase"/>
    <property type="match status" value="1"/>
</dbReference>
<dbReference type="EnsemblMetazoa" id="SSS_142s_mrna">
    <property type="protein sequence ID" value="KAF7493682.1"/>
    <property type="gene ID" value="SSS_142"/>
</dbReference>
<organism evidence="8">
    <name type="scientific">Sarcoptes scabiei</name>
    <name type="common">Itch mite</name>
    <name type="synonym">Acarus scabiei</name>
    <dbReference type="NCBI Taxonomy" id="52283"/>
    <lineage>
        <taxon>Eukaryota</taxon>
        <taxon>Metazoa</taxon>
        <taxon>Ecdysozoa</taxon>
        <taxon>Arthropoda</taxon>
        <taxon>Chelicerata</taxon>
        <taxon>Arachnida</taxon>
        <taxon>Acari</taxon>
        <taxon>Acariformes</taxon>
        <taxon>Sarcoptiformes</taxon>
        <taxon>Astigmata</taxon>
        <taxon>Psoroptidia</taxon>
        <taxon>Sarcoptoidea</taxon>
        <taxon>Sarcoptidae</taxon>
        <taxon>Sarcoptinae</taxon>
        <taxon>Sarcoptes</taxon>
    </lineage>
</organism>
<evidence type="ECO:0000313" key="10">
    <source>
        <dbReference type="Proteomes" id="UP000070412"/>
    </source>
</evidence>
<reference evidence="8" key="2">
    <citation type="submission" date="2020-01" db="EMBL/GenBank/DDBJ databases">
        <authorList>
            <person name="Korhonen P.K.K."/>
            <person name="Guangxu M.G."/>
            <person name="Wang T.W."/>
            <person name="Stroehlein A.J.S."/>
            <person name="Young N.D."/>
            <person name="Ang C.-S.A."/>
            <person name="Fernando D.W.F."/>
            <person name="Lu H.L."/>
            <person name="Taylor S.T."/>
            <person name="Ehtesham M.E.M."/>
            <person name="Najaraj S.H.N."/>
            <person name="Harsha G.H.G."/>
            <person name="Madugundu A.M."/>
            <person name="Renuse S.R."/>
            <person name="Holt D.H."/>
            <person name="Pandey A.P."/>
            <person name="Papenfuss A.P."/>
            <person name="Gasser R.B.G."/>
            <person name="Fischer K.F."/>
        </authorList>
    </citation>
    <scope>NUCLEOTIDE SEQUENCE</scope>
    <source>
        <strain evidence="8">SSS_KF_BRIS2020</strain>
    </source>
</reference>
<dbReference type="OrthoDB" id="10251154at2759"/>
<keyword evidence="10" id="KW-1185">Reference proteome</keyword>
<evidence type="ECO:0000256" key="3">
    <source>
        <dbReference type="ARBA" id="ARBA00022574"/>
    </source>
</evidence>
<keyword evidence="2" id="KW-0698">rRNA processing</keyword>
<evidence type="ECO:0000313" key="9">
    <source>
        <dbReference type="EnsemblMetazoa" id="KAF7493682.1"/>
    </source>
</evidence>
<dbReference type="Proteomes" id="UP000070412">
    <property type="component" value="Unassembled WGS sequence"/>
</dbReference>
<feature type="repeat" description="WD" evidence="6">
    <location>
        <begin position="222"/>
        <end position="263"/>
    </location>
</feature>
<dbReference type="Pfam" id="PF08149">
    <property type="entry name" value="BING4CT"/>
    <property type="match status" value="1"/>
</dbReference>
<dbReference type="InterPro" id="IPR001680">
    <property type="entry name" value="WD40_rpt"/>
</dbReference>
<dbReference type="InterPro" id="IPR019775">
    <property type="entry name" value="WD40_repeat_CS"/>
</dbReference>